<accession>A0A1D8INA7</accession>
<dbReference type="RefSeq" id="WP_070078329.1">
    <property type="nucleotide sequence ID" value="NZ_CP017415.1"/>
</dbReference>
<gene>
    <name evidence="2" type="ORF">BI364_08245</name>
</gene>
<reference evidence="3" key="1">
    <citation type="submission" date="2016-09" db="EMBL/GenBank/DDBJ databases">
        <title>Acidihalobacter prosperus F5.</title>
        <authorList>
            <person name="Khaleque H.N."/>
            <person name="Ramsay J.P."/>
            <person name="Kaksonen A.H."/>
            <person name="Boxall N.J."/>
            <person name="Watkin E.L.J."/>
        </authorList>
    </citation>
    <scope>NUCLEOTIDE SEQUENCE [LARGE SCALE GENOMIC DNA]</scope>
    <source>
        <strain evidence="3">F5</strain>
    </source>
</reference>
<evidence type="ECO:0000313" key="3">
    <source>
        <dbReference type="Proteomes" id="UP000095401"/>
    </source>
</evidence>
<dbReference type="AlphaFoldDB" id="A0A1D8INA7"/>
<evidence type="ECO:0000256" key="1">
    <source>
        <dbReference type="SAM" id="MobiDB-lite"/>
    </source>
</evidence>
<organism evidence="2 3">
    <name type="scientific">Acidihalobacter yilgarnensis</name>
    <dbReference type="NCBI Taxonomy" id="2819280"/>
    <lineage>
        <taxon>Bacteria</taxon>
        <taxon>Pseudomonadati</taxon>
        <taxon>Pseudomonadota</taxon>
        <taxon>Gammaproteobacteria</taxon>
        <taxon>Chromatiales</taxon>
        <taxon>Ectothiorhodospiraceae</taxon>
        <taxon>Acidihalobacter</taxon>
    </lineage>
</organism>
<feature type="region of interest" description="Disordered" evidence="1">
    <location>
        <begin position="44"/>
        <end position="68"/>
    </location>
</feature>
<proteinExistence type="predicted"/>
<dbReference type="Proteomes" id="UP000095401">
    <property type="component" value="Chromosome"/>
</dbReference>
<protein>
    <submittedName>
        <fullName evidence="2">Uncharacterized protein</fullName>
    </submittedName>
</protein>
<keyword evidence="3" id="KW-1185">Reference proteome</keyword>
<dbReference type="EMBL" id="CP017415">
    <property type="protein sequence ID" value="AOU97953.1"/>
    <property type="molecule type" value="Genomic_DNA"/>
</dbReference>
<sequence length="68" mass="7281">MRIVKQDKKSVTVTLNASKAQDLLDGLLAHPELGDLATDLSAKLQAAGAEPQPSDAPIRYEHAPPLQH</sequence>
<dbReference type="KEGG" id="aprs:BI364_08245"/>
<evidence type="ECO:0000313" key="2">
    <source>
        <dbReference type="EMBL" id="AOU97953.1"/>
    </source>
</evidence>
<name>A0A1D8INA7_9GAMM</name>